<dbReference type="EMBL" id="MU394324">
    <property type="protein sequence ID" value="KAI6085558.1"/>
    <property type="molecule type" value="Genomic_DNA"/>
</dbReference>
<sequence length="316" mass="36009">MDSSTETINQRDLLDLLDFDDLHTDVLDTEKIKEVEEELSSVNRAQTMKIVEAQRFRDWFSSPRAAKLLIHGNFHGIMQEASALSLFCTTLTKAFRQQNPRVVCLVWFCGFHLGNEAEPLSGESDFLAYPYQGRPYDPSLGEDEDEYVPPYARQGVIGEMIRSFIAQLDEQCDFGSANLCPPGVDPHAIQQNTDLTQLMMLFRSMVRKLPLNITVFIIIDGIAHYEGPNYEDSMRDALDCIIGPVAYNVAAGLRVKLLVTSPRRQSMYARYFELGNTLFMDYLPRSFERYSEGKVIRSLARMGNRNFMPSTAQSWN</sequence>
<evidence type="ECO:0000313" key="2">
    <source>
        <dbReference type="Proteomes" id="UP001497680"/>
    </source>
</evidence>
<gene>
    <name evidence="1" type="ORF">F4821DRAFT_279217</name>
</gene>
<comment type="caution">
    <text evidence="1">The sequence shown here is derived from an EMBL/GenBank/DDBJ whole genome shotgun (WGS) entry which is preliminary data.</text>
</comment>
<name>A0ACC0CYL0_9PEZI</name>
<dbReference type="Proteomes" id="UP001497680">
    <property type="component" value="Unassembled WGS sequence"/>
</dbReference>
<evidence type="ECO:0000313" key="1">
    <source>
        <dbReference type="EMBL" id="KAI6085558.1"/>
    </source>
</evidence>
<protein>
    <submittedName>
        <fullName evidence="1">Uncharacterized protein</fullName>
    </submittedName>
</protein>
<proteinExistence type="predicted"/>
<reference evidence="1 2" key="1">
    <citation type="journal article" date="2022" name="New Phytol.">
        <title>Ecological generalism drives hyperdiversity of secondary metabolite gene clusters in xylarialean endophytes.</title>
        <authorList>
            <person name="Franco M.E.E."/>
            <person name="Wisecaver J.H."/>
            <person name="Arnold A.E."/>
            <person name="Ju Y.M."/>
            <person name="Slot J.C."/>
            <person name="Ahrendt S."/>
            <person name="Moore L.P."/>
            <person name="Eastman K.E."/>
            <person name="Scott K."/>
            <person name="Konkel Z."/>
            <person name="Mondo S.J."/>
            <person name="Kuo A."/>
            <person name="Hayes R.D."/>
            <person name="Haridas S."/>
            <person name="Andreopoulos B."/>
            <person name="Riley R."/>
            <person name="LaButti K."/>
            <person name="Pangilinan J."/>
            <person name="Lipzen A."/>
            <person name="Amirebrahimi M."/>
            <person name="Yan J."/>
            <person name="Adam C."/>
            <person name="Keymanesh K."/>
            <person name="Ng V."/>
            <person name="Louie K."/>
            <person name="Northen T."/>
            <person name="Drula E."/>
            <person name="Henrissat B."/>
            <person name="Hsieh H.M."/>
            <person name="Youens-Clark K."/>
            <person name="Lutzoni F."/>
            <person name="Miadlikowska J."/>
            <person name="Eastwood D.C."/>
            <person name="Hamelin R.C."/>
            <person name="Grigoriev I.V."/>
            <person name="U'Ren J.M."/>
        </authorList>
    </citation>
    <scope>NUCLEOTIDE SEQUENCE [LARGE SCALE GENOMIC DNA]</scope>
    <source>
        <strain evidence="1 2">ER1909</strain>
    </source>
</reference>
<organism evidence="1 2">
    <name type="scientific">Hypoxylon rubiginosum</name>
    <dbReference type="NCBI Taxonomy" id="110542"/>
    <lineage>
        <taxon>Eukaryota</taxon>
        <taxon>Fungi</taxon>
        <taxon>Dikarya</taxon>
        <taxon>Ascomycota</taxon>
        <taxon>Pezizomycotina</taxon>
        <taxon>Sordariomycetes</taxon>
        <taxon>Xylariomycetidae</taxon>
        <taxon>Xylariales</taxon>
        <taxon>Hypoxylaceae</taxon>
        <taxon>Hypoxylon</taxon>
    </lineage>
</organism>
<keyword evidence="2" id="KW-1185">Reference proteome</keyword>
<accession>A0ACC0CYL0</accession>